<dbReference type="EMBL" id="UGQE01000004">
    <property type="protein sequence ID" value="STZ13761.1"/>
    <property type="molecule type" value="Genomic_DNA"/>
</dbReference>
<dbReference type="PROSITE" id="PS51257">
    <property type="entry name" value="PROKAR_LIPOPROTEIN"/>
    <property type="match status" value="1"/>
</dbReference>
<dbReference type="GO" id="GO:0043190">
    <property type="term" value="C:ATP-binding cassette (ABC) transporter complex"/>
    <property type="evidence" value="ECO:0007669"/>
    <property type="project" value="InterPro"/>
</dbReference>
<gene>
    <name evidence="8" type="primary">oppA</name>
    <name evidence="7" type="ORF">B0181_03490</name>
    <name evidence="8" type="ORF">NCTC10293_01339</name>
</gene>
<evidence type="ECO:0000259" key="6">
    <source>
        <dbReference type="Pfam" id="PF00496"/>
    </source>
</evidence>
<dbReference type="GO" id="GO:1904680">
    <property type="term" value="F:peptide transmembrane transporter activity"/>
    <property type="evidence" value="ECO:0007669"/>
    <property type="project" value="TreeGrafter"/>
</dbReference>
<dbReference type="FunFam" id="3.10.105.10:FF:000001">
    <property type="entry name" value="Oligopeptide ABC transporter, oligopeptide-binding protein"/>
    <property type="match status" value="1"/>
</dbReference>
<evidence type="ECO:0000313" key="10">
    <source>
        <dbReference type="Proteomes" id="UP000255279"/>
    </source>
</evidence>
<evidence type="ECO:0000313" key="8">
    <source>
        <dbReference type="EMBL" id="STZ13761.1"/>
    </source>
</evidence>
<dbReference type="InterPro" id="IPR000914">
    <property type="entry name" value="SBP_5_dom"/>
</dbReference>
<keyword evidence="3" id="KW-0813">Transport</keyword>
<evidence type="ECO:0000256" key="4">
    <source>
        <dbReference type="ARBA" id="ARBA00022729"/>
    </source>
</evidence>
<keyword evidence="4 5" id="KW-0732">Signal</keyword>
<dbReference type="Proteomes" id="UP000255279">
    <property type="component" value="Unassembled WGS sequence"/>
</dbReference>
<dbReference type="GO" id="GO:0030288">
    <property type="term" value="C:outer membrane-bounded periplasmic space"/>
    <property type="evidence" value="ECO:0007669"/>
    <property type="project" value="TreeGrafter"/>
</dbReference>
<dbReference type="InterPro" id="IPR030678">
    <property type="entry name" value="Peptide/Ni-bd"/>
</dbReference>
<proteinExistence type="inferred from homology"/>
<evidence type="ECO:0000256" key="2">
    <source>
        <dbReference type="ARBA" id="ARBA00005695"/>
    </source>
</evidence>
<evidence type="ECO:0000256" key="1">
    <source>
        <dbReference type="ARBA" id="ARBA00004196"/>
    </source>
</evidence>
<sequence length="545" mass="60391">MRHFKPTHLALALGVGALLTACGGNDGASQISIDPNTLADVQTVTINNGTEIESVDPHKVSGVPESNVIRQMLVGLTTTDSEGNTIGGMAESWESPDNKIWTFKLRDAKWSNGDAVTAHDFVYSMQRLVDPATASPYATYLETAMVSGAADIIAGKAAPSTLGVKALDDKTLEVTLSEPVPYFPDTLIHSSMKPVHKATVEAHGDKWTQAGNIVVNGAYTLAEWQVNSHIKLKRNEAYFANDKTTINEITILPSPAQTAIDRYKAGEVDFGYEIPPEQFEALKRDLGEQIKTGPRLCTYYYEFNTKKAPFDNPKVRKALSLALDRDTIVNQVLARGEEVAYQFTPTATQDNLPYTPEWKSWDKAKRIEEAKKLLGEAGFNESNPLKFELLYNTHEGHKKVAVAAAALWKEALGAVDVTLTNQEWKTYLDSRQNGNFEVARGGWCADYNESSSFLNIFISNNTQNYGKYANPAFDSIMKQTLTASTTPEARAKLYQDAEAQLDADAPNIFIYHYVGNFMVKPYILGFNNNDPMEHWQIKDWSIAKH</sequence>
<dbReference type="FunFam" id="3.90.76.10:FF:000001">
    <property type="entry name" value="Oligopeptide ABC transporter substrate-binding protein"/>
    <property type="match status" value="1"/>
</dbReference>
<reference evidence="7 9" key="1">
    <citation type="submission" date="2017-02" db="EMBL/GenBank/DDBJ databases">
        <title>Draft genome sequence of Moraxella caviae CCUG 355 type strain.</title>
        <authorList>
            <person name="Engstrom-Jakobsson H."/>
            <person name="Salva-Serra F."/>
            <person name="Thorell K."/>
            <person name="Gonzales-Siles L."/>
            <person name="Karlsson R."/>
            <person name="Boulund F."/>
            <person name="Engstrand L."/>
            <person name="Moore E."/>
        </authorList>
    </citation>
    <scope>NUCLEOTIDE SEQUENCE [LARGE SCALE GENOMIC DNA]</scope>
    <source>
        <strain evidence="7 9">CCUG 355</strain>
    </source>
</reference>
<feature type="domain" description="Solute-binding protein family 5" evidence="6">
    <location>
        <begin position="86"/>
        <end position="463"/>
    </location>
</feature>
<dbReference type="SUPFAM" id="SSF53850">
    <property type="entry name" value="Periplasmic binding protein-like II"/>
    <property type="match status" value="1"/>
</dbReference>
<evidence type="ECO:0000256" key="3">
    <source>
        <dbReference type="ARBA" id="ARBA00022448"/>
    </source>
</evidence>
<dbReference type="Pfam" id="PF00496">
    <property type="entry name" value="SBP_bac_5"/>
    <property type="match status" value="1"/>
</dbReference>
<dbReference type="PANTHER" id="PTHR30290">
    <property type="entry name" value="PERIPLASMIC BINDING COMPONENT OF ABC TRANSPORTER"/>
    <property type="match status" value="1"/>
</dbReference>
<dbReference type="RefSeq" id="WP_078276102.1">
    <property type="nucleotide sequence ID" value="NZ_CAACXO010000047.1"/>
</dbReference>
<organism evidence="7 9">
    <name type="scientific">Moraxella caviae</name>
    <dbReference type="NCBI Taxonomy" id="34060"/>
    <lineage>
        <taxon>Bacteria</taxon>
        <taxon>Pseudomonadati</taxon>
        <taxon>Pseudomonadota</taxon>
        <taxon>Gammaproteobacteria</taxon>
        <taxon>Moraxellales</taxon>
        <taxon>Moraxellaceae</taxon>
        <taxon>Moraxella</taxon>
    </lineage>
</organism>
<evidence type="ECO:0000313" key="9">
    <source>
        <dbReference type="Proteomes" id="UP000190435"/>
    </source>
</evidence>
<reference evidence="8 10" key="2">
    <citation type="submission" date="2018-06" db="EMBL/GenBank/DDBJ databases">
        <authorList>
            <consortium name="Pathogen Informatics"/>
            <person name="Doyle S."/>
        </authorList>
    </citation>
    <scope>NUCLEOTIDE SEQUENCE [LARGE SCALE GENOMIC DNA]</scope>
    <source>
        <strain evidence="8 10">NCTC10293</strain>
    </source>
</reference>
<dbReference type="Gene3D" id="3.10.105.10">
    <property type="entry name" value="Dipeptide-binding Protein, Domain 3"/>
    <property type="match status" value="1"/>
</dbReference>
<comment type="subcellular location">
    <subcellularLocation>
        <location evidence="1">Cell envelope</location>
    </subcellularLocation>
</comment>
<dbReference type="Gene3D" id="3.90.76.10">
    <property type="entry name" value="Dipeptide-binding Protein, Domain 1"/>
    <property type="match status" value="1"/>
</dbReference>
<dbReference type="GO" id="GO:0015833">
    <property type="term" value="P:peptide transport"/>
    <property type="evidence" value="ECO:0007669"/>
    <property type="project" value="TreeGrafter"/>
</dbReference>
<dbReference type="Proteomes" id="UP000190435">
    <property type="component" value="Unassembled WGS sequence"/>
</dbReference>
<keyword evidence="9" id="KW-1185">Reference proteome</keyword>
<dbReference type="PANTHER" id="PTHR30290:SF10">
    <property type="entry name" value="PERIPLASMIC OLIGOPEPTIDE-BINDING PROTEIN-RELATED"/>
    <property type="match status" value="1"/>
</dbReference>
<dbReference type="OrthoDB" id="9801912at2"/>
<protein>
    <submittedName>
        <fullName evidence="7">Oligopeptide ABC transporter substrate-binding protein OppA</fullName>
    </submittedName>
    <submittedName>
        <fullName evidence="8">Periplasmic oligopeptide-binding protein</fullName>
    </submittedName>
</protein>
<dbReference type="AlphaFoldDB" id="A0A1T0A6I9"/>
<dbReference type="EMBL" id="MUXU01000023">
    <property type="protein sequence ID" value="OOR91198.1"/>
    <property type="molecule type" value="Genomic_DNA"/>
</dbReference>
<name>A0A1T0A6I9_9GAMM</name>
<feature type="signal peptide" evidence="5">
    <location>
        <begin position="1"/>
        <end position="21"/>
    </location>
</feature>
<evidence type="ECO:0000313" key="7">
    <source>
        <dbReference type="EMBL" id="OOR91198.1"/>
    </source>
</evidence>
<accession>A0A1T0A6I9</accession>
<dbReference type="CDD" id="cd08504">
    <property type="entry name" value="PBP2_OppA"/>
    <property type="match status" value="1"/>
</dbReference>
<dbReference type="Gene3D" id="3.40.190.10">
    <property type="entry name" value="Periplasmic binding protein-like II"/>
    <property type="match status" value="1"/>
</dbReference>
<evidence type="ECO:0000256" key="5">
    <source>
        <dbReference type="SAM" id="SignalP"/>
    </source>
</evidence>
<feature type="chain" id="PRO_5033746721" evidence="5">
    <location>
        <begin position="22"/>
        <end position="545"/>
    </location>
</feature>
<dbReference type="InterPro" id="IPR039424">
    <property type="entry name" value="SBP_5"/>
</dbReference>
<dbReference type="PIRSF" id="PIRSF002741">
    <property type="entry name" value="MppA"/>
    <property type="match status" value="1"/>
</dbReference>
<comment type="similarity">
    <text evidence="2">Belongs to the bacterial solute-binding protein 5 family.</text>
</comment>
<dbReference type="STRING" id="34060.B0181_03490"/>